<feature type="compositionally biased region" description="Basic and acidic residues" evidence="6">
    <location>
        <begin position="578"/>
        <end position="592"/>
    </location>
</feature>
<dbReference type="GO" id="GO:0005737">
    <property type="term" value="C:cytoplasm"/>
    <property type="evidence" value="ECO:0007669"/>
    <property type="project" value="TreeGrafter"/>
</dbReference>
<gene>
    <name evidence="8" type="ORF">J437_LFUL001122</name>
</gene>
<dbReference type="InterPro" id="IPR027417">
    <property type="entry name" value="P-loop_NTPase"/>
</dbReference>
<comment type="similarity">
    <text evidence="2">Belongs to the helicase family. RecQ subfamily.</text>
</comment>
<dbReference type="Pfam" id="PF00271">
    <property type="entry name" value="Helicase_C"/>
    <property type="match status" value="1"/>
</dbReference>
<feature type="compositionally biased region" description="Low complexity" evidence="6">
    <location>
        <begin position="456"/>
        <end position="485"/>
    </location>
</feature>
<dbReference type="PROSITE" id="PS51194">
    <property type="entry name" value="HELICASE_CTER"/>
    <property type="match status" value="1"/>
</dbReference>
<dbReference type="InterPro" id="IPR038190">
    <property type="entry name" value="SRI_sf"/>
</dbReference>
<dbReference type="Proteomes" id="UP000792457">
    <property type="component" value="Unassembled WGS sequence"/>
</dbReference>
<dbReference type="GO" id="GO:0005694">
    <property type="term" value="C:chromosome"/>
    <property type="evidence" value="ECO:0007669"/>
    <property type="project" value="InterPro"/>
</dbReference>
<dbReference type="SMART" id="SM00490">
    <property type="entry name" value="HELICc"/>
    <property type="match status" value="1"/>
</dbReference>
<accession>A0A8K0NTG1</accession>
<protein>
    <recommendedName>
        <fullName evidence="5">DNA 3'-5' helicase</fullName>
        <ecNumber evidence="5">5.6.2.4</ecNumber>
    </recommendedName>
</protein>
<dbReference type="InterPro" id="IPR032284">
    <property type="entry name" value="RecQ_Zn-bd"/>
</dbReference>
<dbReference type="OrthoDB" id="10261556at2759"/>
<evidence type="ECO:0000256" key="6">
    <source>
        <dbReference type="SAM" id="MobiDB-lite"/>
    </source>
</evidence>
<dbReference type="GO" id="GO:0009378">
    <property type="term" value="F:four-way junction helicase activity"/>
    <property type="evidence" value="ECO:0007669"/>
    <property type="project" value="TreeGrafter"/>
</dbReference>
<proteinExistence type="inferred from homology"/>
<feature type="region of interest" description="Disordered" evidence="6">
    <location>
        <begin position="359"/>
        <end position="623"/>
    </location>
</feature>
<feature type="compositionally biased region" description="Low complexity" evidence="6">
    <location>
        <begin position="533"/>
        <end position="557"/>
    </location>
</feature>
<feature type="compositionally biased region" description="Basic and acidic residues" evidence="6">
    <location>
        <begin position="402"/>
        <end position="412"/>
    </location>
</feature>
<feature type="domain" description="Helicase C-terminal" evidence="7">
    <location>
        <begin position="1"/>
        <end position="107"/>
    </location>
</feature>
<reference evidence="8" key="2">
    <citation type="submission" date="2017-10" db="EMBL/GenBank/DDBJ databases">
        <title>Ladona fulva Genome sequencing and assembly.</title>
        <authorList>
            <person name="Murali S."/>
            <person name="Richards S."/>
            <person name="Bandaranaike D."/>
            <person name="Bellair M."/>
            <person name="Blankenburg K."/>
            <person name="Chao H."/>
            <person name="Dinh H."/>
            <person name="Doddapaneni H."/>
            <person name="Dugan-Rocha S."/>
            <person name="Elkadiri S."/>
            <person name="Gnanaolivu R."/>
            <person name="Hernandez B."/>
            <person name="Skinner E."/>
            <person name="Javaid M."/>
            <person name="Lee S."/>
            <person name="Li M."/>
            <person name="Ming W."/>
            <person name="Munidasa M."/>
            <person name="Muniz J."/>
            <person name="Nguyen L."/>
            <person name="Hughes D."/>
            <person name="Osuji N."/>
            <person name="Pu L.-L."/>
            <person name="Puazo M."/>
            <person name="Qu C."/>
            <person name="Quiroz J."/>
            <person name="Raj R."/>
            <person name="Weissenberger G."/>
            <person name="Xin Y."/>
            <person name="Zou X."/>
            <person name="Han Y."/>
            <person name="Worley K."/>
            <person name="Muzny D."/>
            <person name="Gibbs R."/>
        </authorList>
    </citation>
    <scope>NUCLEOTIDE SEQUENCE</scope>
    <source>
        <strain evidence="8">Sampled in the wild</strain>
    </source>
</reference>
<dbReference type="InterPro" id="IPR001650">
    <property type="entry name" value="Helicase_C-like"/>
</dbReference>
<evidence type="ECO:0000313" key="8">
    <source>
        <dbReference type="EMBL" id="KAG8224045.1"/>
    </source>
</evidence>
<evidence type="ECO:0000259" key="7">
    <source>
        <dbReference type="PROSITE" id="PS51194"/>
    </source>
</evidence>
<keyword evidence="3" id="KW-0539">Nucleus</keyword>
<feature type="compositionally biased region" description="Basic and acidic residues" evidence="6">
    <location>
        <begin position="507"/>
        <end position="532"/>
    </location>
</feature>
<feature type="compositionally biased region" description="Low complexity" evidence="6">
    <location>
        <begin position="373"/>
        <end position="386"/>
    </location>
</feature>
<dbReference type="Pfam" id="PF16124">
    <property type="entry name" value="RecQ_Zn_bind"/>
    <property type="match status" value="1"/>
</dbReference>
<dbReference type="Gene3D" id="6.10.250.3140">
    <property type="match status" value="1"/>
</dbReference>
<reference evidence="8" key="1">
    <citation type="submission" date="2013-04" db="EMBL/GenBank/DDBJ databases">
        <authorList>
            <person name="Qu J."/>
            <person name="Murali S.C."/>
            <person name="Bandaranaike D."/>
            <person name="Bellair M."/>
            <person name="Blankenburg K."/>
            <person name="Chao H."/>
            <person name="Dinh H."/>
            <person name="Doddapaneni H."/>
            <person name="Downs B."/>
            <person name="Dugan-Rocha S."/>
            <person name="Elkadiri S."/>
            <person name="Gnanaolivu R.D."/>
            <person name="Hernandez B."/>
            <person name="Javaid M."/>
            <person name="Jayaseelan J.C."/>
            <person name="Lee S."/>
            <person name="Li M."/>
            <person name="Ming W."/>
            <person name="Munidasa M."/>
            <person name="Muniz J."/>
            <person name="Nguyen L."/>
            <person name="Ongeri F."/>
            <person name="Osuji N."/>
            <person name="Pu L.-L."/>
            <person name="Puazo M."/>
            <person name="Qu C."/>
            <person name="Quiroz J."/>
            <person name="Raj R."/>
            <person name="Weissenberger G."/>
            <person name="Xin Y."/>
            <person name="Zou X."/>
            <person name="Han Y."/>
            <person name="Richards S."/>
            <person name="Worley K."/>
            <person name="Muzny D."/>
            <person name="Gibbs R."/>
        </authorList>
    </citation>
    <scope>NUCLEOTIDE SEQUENCE</scope>
    <source>
        <strain evidence="8">Sampled in the wild</strain>
    </source>
</reference>
<sequence>MKDGERSQIQDEWMTGKYPVICATVSFGMGVDKASVRFVVHWCMPQSVAGYYQESGRAGRDGLASNCRIYYSKRERDAVGFLLKQDVGKATSDHRKDAANAAFKSYERMVRYCEEAKCRHAVFAEFFGEDPPDCKGRCDVCRGGVKAAEKRVEDFYTAVVRRSFYTTPVTAMNATDDVDLYGGGRIGQRRENESYYTESSEDRDIRKEKKELDSLIKKQFSLRKQNSVESIDAGEEDDEDEEEKAKYAKVKSALSTKVKVNGLTIEIRERYLNLLIDLIKKNHQRAQLLESLEKSVSSKDCEDCAIDVEYAAFTANSGISLYRRALAKSMATIKKSTESLELCPFLKNHSPKEEGTLMSALKEESSKKSDLHSWLTGTLSGKSSSSEDASPDPKEGKKKSSHSGESEKEKRKSSSSLFKTAKEVEQLMTKDKTEKKGVKRNLETGSLEEDSKKSKNVSSSTPSTSASQTEDSKAKSPSSKISKSSAYDLYASSNHKRRIAHNLVPKKTSEPEQKEVVKEKNRTSEDSTDKNSARSNSASENSDDSNSLNKSTSSENNADSSGVEMKDESDTSLPGKPTEVHGSKLEDSKRDQVVIPALDLGNVSSKTTSKEKPQSKSSDSSVNKKKVADWVVKYLMPFYSQQKIASRELFKVLARNMSHHMLLNEEPPTDESVVKKRVKDFFKKHEVVTSEADITF</sequence>
<dbReference type="GO" id="GO:0006355">
    <property type="term" value="P:regulation of DNA-templated transcription"/>
    <property type="evidence" value="ECO:0007669"/>
    <property type="project" value="InterPro"/>
</dbReference>
<comment type="subcellular location">
    <subcellularLocation>
        <location evidence="1">Nucleus</location>
    </subcellularLocation>
</comment>
<evidence type="ECO:0000256" key="4">
    <source>
        <dbReference type="ARBA" id="ARBA00034617"/>
    </source>
</evidence>
<organism evidence="8 9">
    <name type="scientific">Ladona fulva</name>
    <name type="common">Scarce chaser dragonfly</name>
    <name type="synonym">Libellula fulva</name>
    <dbReference type="NCBI Taxonomy" id="123851"/>
    <lineage>
        <taxon>Eukaryota</taxon>
        <taxon>Metazoa</taxon>
        <taxon>Ecdysozoa</taxon>
        <taxon>Arthropoda</taxon>
        <taxon>Hexapoda</taxon>
        <taxon>Insecta</taxon>
        <taxon>Pterygota</taxon>
        <taxon>Palaeoptera</taxon>
        <taxon>Odonata</taxon>
        <taxon>Epiprocta</taxon>
        <taxon>Anisoptera</taxon>
        <taxon>Libelluloidea</taxon>
        <taxon>Libellulidae</taxon>
        <taxon>Ladona</taxon>
    </lineage>
</organism>
<dbReference type="Pfam" id="PF08236">
    <property type="entry name" value="SRI"/>
    <property type="match status" value="1"/>
</dbReference>
<comment type="caution">
    <text evidence="8">The sequence shown here is derived from an EMBL/GenBank/DDBJ whole genome shotgun (WGS) entry which is preliminary data.</text>
</comment>
<dbReference type="SUPFAM" id="SSF52540">
    <property type="entry name" value="P-loop containing nucleoside triphosphate hydrolases"/>
    <property type="match status" value="1"/>
</dbReference>
<dbReference type="EMBL" id="KZ308183">
    <property type="protein sequence ID" value="KAG8224045.1"/>
    <property type="molecule type" value="Genomic_DNA"/>
</dbReference>
<dbReference type="EC" id="5.6.2.4" evidence="5"/>
<comment type="catalytic activity">
    <reaction evidence="4">
        <text>Couples ATP hydrolysis with the unwinding of duplex DNA by translocating in the 3'-5' direction.</text>
        <dbReference type="EC" id="5.6.2.4"/>
    </reaction>
</comment>
<name>A0A8K0NTG1_LADFU</name>
<evidence type="ECO:0000256" key="1">
    <source>
        <dbReference type="ARBA" id="ARBA00004123"/>
    </source>
</evidence>
<evidence type="ECO:0000256" key="3">
    <source>
        <dbReference type="ARBA" id="ARBA00023242"/>
    </source>
</evidence>
<evidence type="ECO:0000313" key="9">
    <source>
        <dbReference type="Proteomes" id="UP000792457"/>
    </source>
</evidence>
<dbReference type="PANTHER" id="PTHR13710">
    <property type="entry name" value="DNA HELICASE RECQ FAMILY MEMBER"/>
    <property type="match status" value="1"/>
</dbReference>
<keyword evidence="9" id="KW-1185">Reference proteome</keyword>
<dbReference type="GO" id="GO:0000724">
    <property type="term" value="P:double-strand break repair via homologous recombination"/>
    <property type="evidence" value="ECO:0007669"/>
    <property type="project" value="TreeGrafter"/>
</dbReference>
<dbReference type="Gene3D" id="3.40.50.300">
    <property type="entry name" value="P-loop containing nucleotide triphosphate hydrolases"/>
    <property type="match status" value="1"/>
</dbReference>
<evidence type="ECO:0000256" key="5">
    <source>
        <dbReference type="ARBA" id="ARBA00034808"/>
    </source>
</evidence>
<dbReference type="AlphaFoldDB" id="A0A8K0NTG1"/>
<feature type="compositionally biased region" description="Basic and acidic residues" evidence="6">
    <location>
        <begin position="359"/>
        <end position="371"/>
    </location>
</feature>
<dbReference type="GO" id="GO:0005634">
    <property type="term" value="C:nucleus"/>
    <property type="evidence" value="ECO:0007669"/>
    <property type="project" value="TreeGrafter"/>
</dbReference>
<dbReference type="GO" id="GO:0043138">
    <property type="term" value="F:3'-5' DNA helicase activity"/>
    <property type="evidence" value="ECO:0007669"/>
    <property type="project" value="UniProtKB-EC"/>
</dbReference>
<dbReference type="InterPro" id="IPR013257">
    <property type="entry name" value="SRI"/>
</dbReference>
<evidence type="ECO:0000256" key="2">
    <source>
        <dbReference type="ARBA" id="ARBA00005446"/>
    </source>
</evidence>
<dbReference type="PANTHER" id="PTHR13710:SF152">
    <property type="entry name" value="ATP-DEPENDENT DNA HELICASE Q5"/>
    <property type="match status" value="1"/>
</dbReference>
<feature type="compositionally biased region" description="Basic and acidic residues" evidence="6">
    <location>
        <begin position="420"/>
        <end position="442"/>
    </location>
</feature>
<dbReference type="Gene3D" id="1.10.1740.100">
    <property type="entry name" value="Set2, Rpb1 interacting domain"/>
    <property type="match status" value="1"/>
</dbReference>